<gene>
    <name evidence="1" type="ORF">T02_9796</name>
</gene>
<organism evidence="1 2">
    <name type="scientific">Trichinella nativa</name>
    <dbReference type="NCBI Taxonomy" id="6335"/>
    <lineage>
        <taxon>Eukaryota</taxon>
        <taxon>Metazoa</taxon>
        <taxon>Ecdysozoa</taxon>
        <taxon>Nematoda</taxon>
        <taxon>Enoplea</taxon>
        <taxon>Dorylaimia</taxon>
        <taxon>Trichinellida</taxon>
        <taxon>Trichinellidae</taxon>
        <taxon>Trichinella</taxon>
    </lineage>
</organism>
<dbReference type="EMBL" id="JYDW01000693">
    <property type="protein sequence ID" value="KRZ47554.1"/>
    <property type="molecule type" value="Genomic_DNA"/>
</dbReference>
<protein>
    <submittedName>
        <fullName evidence="1">Uncharacterized protein</fullName>
    </submittedName>
</protein>
<keyword evidence="2" id="KW-1185">Reference proteome</keyword>
<reference evidence="1 2" key="1">
    <citation type="submission" date="2015-05" db="EMBL/GenBank/DDBJ databases">
        <title>Evolution of Trichinella species and genotypes.</title>
        <authorList>
            <person name="Korhonen P.K."/>
            <person name="Edoardo P."/>
            <person name="Giuseppe L.R."/>
            <person name="Gasser R.B."/>
        </authorList>
    </citation>
    <scope>NUCLEOTIDE SEQUENCE [LARGE SCALE GENOMIC DNA]</scope>
    <source>
        <strain evidence="1">ISS10</strain>
    </source>
</reference>
<comment type="caution">
    <text evidence="1">The sequence shown here is derived from an EMBL/GenBank/DDBJ whole genome shotgun (WGS) entry which is preliminary data.</text>
</comment>
<accession>A0A0V1KK81</accession>
<proteinExistence type="predicted"/>
<dbReference type="AlphaFoldDB" id="A0A0V1KK81"/>
<evidence type="ECO:0000313" key="1">
    <source>
        <dbReference type="EMBL" id="KRZ47554.1"/>
    </source>
</evidence>
<dbReference type="Proteomes" id="UP000054721">
    <property type="component" value="Unassembled WGS sequence"/>
</dbReference>
<evidence type="ECO:0000313" key="2">
    <source>
        <dbReference type="Proteomes" id="UP000054721"/>
    </source>
</evidence>
<sequence length="61" mass="6608">MNPFAKHSSDLLTTDRSGTGNECFPSLGACLLDLGQQCGKQEVEASVSYQTVCHFWAIMLA</sequence>
<name>A0A0V1KK81_9BILA</name>